<keyword evidence="7" id="KW-1185">Reference proteome</keyword>
<keyword evidence="4 5" id="KW-0802">TPR repeat</keyword>
<dbReference type="Proteomes" id="UP000267469">
    <property type="component" value="Unassembled WGS sequence"/>
</dbReference>
<dbReference type="PROSITE" id="PS50293">
    <property type="entry name" value="TPR_REGION"/>
    <property type="match status" value="1"/>
</dbReference>
<evidence type="ECO:0000256" key="2">
    <source>
        <dbReference type="ARBA" id="ARBA00022737"/>
    </source>
</evidence>
<dbReference type="SUPFAM" id="SSF53474">
    <property type="entry name" value="alpha/beta-Hydrolases"/>
    <property type="match status" value="1"/>
</dbReference>
<feature type="repeat" description="TPR" evidence="5">
    <location>
        <begin position="360"/>
        <end position="393"/>
    </location>
</feature>
<sequence length="406" mass="47236">MKNCRNHFEIALNKIKILIRNFFYLWTILIVFSVSGQESDNIIIGTKHTIVSNILREDRTYQLYLPDSYAKSSKTYPVILLLDGDYHFHSATGIVQYLSNDGEIPEMIVVAVPNTDRNRDFTPSHSLINYVGDTDEKQKTTGGAEKFLDFLEQELLKEIDSKYRTNKYRILVGHSMGGELSTYAFLSPERSFNAHIAIDPSFWWDDQYIIKKIDSSIIKKIVNKKIYISTADNYERSHFITRARTSQELFYALLKNNGMPYKNCEFEYFEQENHITVPILSLYHGLYFLFKDFVLEDVEFRSAEEIADHYQKLSDDLGIAFLPPENMINNVAYYKLYGGKDRENALKLLKMSLSYYPDSAITYEILGEAYKLTGENKKALEYYQKSYELDPSNESVAKTIRELKNK</sequence>
<dbReference type="AlphaFoldDB" id="A0A3N0ELI0"/>
<dbReference type="InterPro" id="IPR011990">
    <property type="entry name" value="TPR-like_helical_dom_sf"/>
</dbReference>
<evidence type="ECO:0000256" key="3">
    <source>
        <dbReference type="ARBA" id="ARBA00022801"/>
    </source>
</evidence>
<proteinExistence type="inferred from homology"/>
<comment type="caution">
    <text evidence="6">The sequence shown here is derived from an EMBL/GenBank/DDBJ whole genome shotgun (WGS) entry which is preliminary data.</text>
</comment>
<dbReference type="Gene3D" id="1.25.40.10">
    <property type="entry name" value="Tetratricopeptide repeat domain"/>
    <property type="match status" value="1"/>
</dbReference>
<evidence type="ECO:0000313" key="7">
    <source>
        <dbReference type="Proteomes" id="UP000267469"/>
    </source>
</evidence>
<gene>
    <name evidence="6" type="ORF">ED312_08765</name>
</gene>
<dbReference type="InterPro" id="IPR052558">
    <property type="entry name" value="Siderophore_Hydrolase_D"/>
</dbReference>
<dbReference type="Pfam" id="PF07719">
    <property type="entry name" value="TPR_2"/>
    <property type="match status" value="1"/>
</dbReference>
<evidence type="ECO:0000256" key="5">
    <source>
        <dbReference type="PROSITE-ProRule" id="PRU00339"/>
    </source>
</evidence>
<dbReference type="PANTHER" id="PTHR40841">
    <property type="entry name" value="SIDEROPHORE TRIACETYLFUSARININE C ESTERASE"/>
    <property type="match status" value="1"/>
</dbReference>
<dbReference type="InterPro" id="IPR013105">
    <property type="entry name" value="TPR_2"/>
</dbReference>
<name>A0A3N0ELI0_SINP1</name>
<dbReference type="Gene3D" id="3.40.50.1820">
    <property type="entry name" value="alpha/beta hydrolase"/>
    <property type="match status" value="1"/>
</dbReference>
<dbReference type="SUPFAM" id="SSF48452">
    <property type="entry name" value="TPR-like"/>
    <property type="match status" value="1"/>
</dbReference>
<dbReference type="SMART" id="SM00028">
    <property type="entry name" value="TPR"/>
    <property type="match status" value="1"/>
</dbReference>
<dbReference type="OrthoDB" id="9784036at2"/>
<dbReference type="EMBL" id="RJTM01000059">
    <property type="protein sequence ID" value="RNL88529.1"/>
    <property type="molecule type" value="Genomic_DNA"/>
</dbReference>
<dbReference type="GO" id="GO:0016788">
    <property type="term" value="F:hydrolase activity, acting on ester bonds"/>
    <property type="evidence" value="ECO:0007669"/>
    <property type="project" value="TreeGrafter"/>
</dbReference>
<dbReference type="InterPro" id="IPR000801">
    <property type="entry name" value="Esterase-like"/>
</dbReference>
<accession>A0A3N0ELI0</accession>
<keyword evidence="2" id="KW-0677">Repeat</keyword>
<dbReference type="PROSITE" id="PS50005">
    <property type="entry name" value="TPR"/>
    <property type="match status" value="1"/>
</dbReference>
<dbReference type="RefSeq" id="WP_123215627.1">
    <property type="nucleotide sequence ID" value="NZ_RJTM01000059.1"/>
</dbReference>
<dbReference type="InterPro" id="IPR029058">
    <property type="entry name" value="AB_hydrolase_fold"/>
</dbReference>
<dbReference type="PANTHER" id="PTHR40841:SF2">
    <property type="entry name" value="SIDEROPHORE-DEGRADING ESTERASE (EUROFUNG)"/>
    <property type="match status" value="1"/>
</dbReference>
<dbReference type="Pfam" id="PF00756">
    <property type="entry name" value="Esterase"/>
    <property type="match status" value="1"/>
</dbReference>
<reference evidence="6 7" key="1">
    <citation type="submission" date="2018-10" db="EMBL/GenBank/DDBJ databases">
        <title>Sinomicrobium pectinilyticum sp. nov., a pectinase-producing bacterium isolated from alkaline and saline soil, and emended description of the genus Sinomicrobium.</title>
        <authorList>
            <person name="Cheng B."/>
            <person name="Li C."/>
            <person name="Lai Q."/>
            <person name="Du M."/>
            <person name="Shao Z."/>
            <person name="Xu P."/>
            <person name="Yang C."/>
        </authorList>
    </citation>
    <scope>NUCLEOTIDE SEQUENCE [LARGE SCALE GENOMIC DNA]</scope>
    <source>
        <strain evidence="6 7">5DNS001</strain>
    </source>
</reference>
<dbReference type="InterPro" id="IPR019734">
    <property type="entry name" value="TPR_rpt"/>
</dbReference>
<keyword evidence="3" id="KW-0378">Hydrolase</keyword>
<evidence type="ECO:0000256" key="1">
    <source>
        <dbReference type="ARBA" id="ARBA00005622"/>
    </source>
</evidence>
<protein>
    <submittedName>
        <fullName evidence="6">Tetratricopeptide repeat protein</fullName>
    </submittedName>
</protein>
<comment type="similarity">
    <text evidence="1">Belongs to the esterase D family.</text>
</comment>
<organism evidence="6 7">
    <name type="scientific">Sinomicrobium pectinilyticum</name>
    <dbReference type="NCBI Taxonomy" id="1084421"/>
    <lineage>
        <taxon>Bacteria</taxon>
        <taxon>Pseudomonadati</taxon>
        <taxon>Bacteroidota</taxon>
        <taxon>Flavobacteriia</taxon>
        <taxon>Flavobacteriales</taxon>
        <taxon>Flavobacteriaceae</taxon>
        <taxon>Sinomicrobium</taxon>
    </lineage>
</organism>
<evidence type="ECO:0000313" key="6">
    <source>
        <dbReference type="EMBL" id="RNL88529.1"/>
    </source>
</evidence>
<evidence type="ECO:0000256" key="4">
    <source>
        <dbReference type="ARBA" id="ARBA00022803"/>
    </source>
</evidence>